<dbReference type="GO" id="GO:0004802">
    <property type="term" value="F:transketolase activity"/>
    <property type="evidence" value="ECO:0007669"/>
    <property type="project" value="TreeGrafter"/>
</dbReference>
<dbReference type="Pfam" id="PF00456">
    <property type="entry name" value="Transketolase_N"/>
    <property type="match status" value="1"/>
</dbReference>
<dbReference type="PANTHER" id="PTHR43522:SF2">
    <property type="entry name" value="TRANSKETOLASE 1-RELATED"/>
    <property type="match status" value="1"/>
</dbReference>
<name>X7YR43_MYCXE</name>
<dbReference type="EMBL" id="JAOB01000090">
    <property type="protein sequence ID" value="EUA08978.1"/>
    <property type="molecule type" value="Genomic_DNA"/>
</dbReference>
<dbReference type="Gene3D" id="3.40.50.970">
    <property type="match status" value="1"/>
</dbReference>
<dbReference type="AlphaFoldDB" id="X7YR43"/>
<dbReference type="InterPro" id="IPR005474">
    <property type="entry name" value="Transketolase_N"/>
</dbReference>
<protein>
    <submittedName>
        <fullName evidence="2">Transketolase, thiamine diphosphate binding domain protein</fullName>
    </submittedName>
</protein>
<comment type="caution">
    <text evidence="2">The sequence shown here is derived from an EMBL/GenBank/DDBJ whole genome shotgun (WGS) entry which is preliminary data.</text>
</comment>
<proteinExistence type="predicted"/>
<accession>X7YR43</accession>
<feature type="domain" description="Transketolase N-terminal" evidence="1">
    <location>
        <begin position="2"/>
        <end position="56"/>
    </location>
</feature>
<dbReference type="GO" id="GO:0000287">
    <property type="term" value="F:magnesium ion binding"/>
    <property type="evidence" value="ECO:0007669"/>
    <property type="project" value="UniProtKB-ARBA"/>
</dbReference>
<dbReference type="InterPro" id="IPR033247">
    <property type="entry name" value="Transketolase_fam"/>
</dbReference>
<dbReference type="PATRIC" id="fig|1299334.3.peg.9523"/>
<sequence>MRHDPSDPTWLGRDRFVLSAGHSSLTLYIQLYLGGFGLELSDIQAYRTWGSKTPGTRSFVTPRVSRSPPARWVRAWHRRSAWRWRRVMNVDCSIPTPHPEAARSTTTSM</sequence>
<reference evidence="2" key="1">
    <citation type="submission" date="2014-01" db="EMBL/GenBank/DDBJ databases">
        <authorList>
            <person name="Brown-Elliot B."/>
            <person name="Wallace R."/>
            <person name="Lenaerts A."/>
            <person name="Ordway D."/>
            <person name="DeGroote M.A."/>
            <person name="Parker T."/>
            <person name="Sizemore C."/>
            <person name="Tallon L.J."/>
            <person name="Sadzewicz L.K."/>
            <person name="Sengamalay N."/>
            <person name="Fraser C.M."/>
            <person name="Hine E."/>
            <person name="Shefchek K.A."/>
            <person name="Das S.P."/>
            <person name="Tettelin H."/>
        </authorList>
    </citation>
    <scope>NUCLEOTIDE SEQUENCE [LARGE SCALE GENOMIC DNA]</scope>
    <source>
        <strain evidence="2">4042</strain>
    </source>
</reference>
<organism evidence="2">
    <name type="scientific">Mycobacterium xenopi 4042</name>
    <dbReference type="NCBI Taxonomy" id="1299334"/>
    <lineage>
        <taxon>Bacteria</taxon>
        <taxon>Bacillati</taxon>
        <taxon>Actinomycetota</taxon>
        <taxon>Actinomycetes</taxon>
        <taxon>Mycobacteriales</taxon>
        <taxon>Mycobacteriaceae</taxon>
        <taxon>Mycobacterium</taxon>
    </lineage>
</organism>
<gene>
    <name evidence="2" type="ORF">I553_10035</name>
</gene>
<dbReference type="GO" id="GO:0006098">
    <property type="term" value="P:pentose-phosphate shunt"/>
    <property type="evidence" value="ECO:0007669"/>
    <property type="project" value="TreeGrafter"/>
</dbReference>
<dbReference type="GO" id="GO:0005829">
    <property type="term" value="C:cytosol"/>
    <property type="evidence" value="ECO:0007669"/>
    <property type="project" value="TreeGrafter"/>
</dbReference>
<dbReference type="InterPro" id="IPR029061">
    <property type="entry name" value="THDP-binding"/>
</dbReference>
<evidence type="ECO:0000259" key="1">
    <source>
        <dbReference type="Pfam" id="PF00456"/>
    </source>
</evidence>
<evidence type="ECO:0000313" key="2">
    <source>
        <dbReference type="EMBL" id="EUA08978.1"/>
    </source>
</evidence>
<dbReference type="SUPFAM" id="SSF52518">
    <property type="entry name" value="Thiamin diphosphate-binding fold (THDP-binding)"/>
    <property type="match status" value="1"/>
</dbReference>
<dbReference type="PANTHER" id="PTHR43522">
    <property type="entry name" value="TRANSKETOLASE"/>
    <property type="match status" value="1"/>
</dbReference>